<keyword evidence="5 8" id="KW-0804">Transcription</keyword>
<keyword evidence="12" id="KW-1185">Reference proteome</keyword>
<dbReference type="PANTHER" id="PTHR31734">
    <property type="entry name" value="AUXIN-RESPONSIVE PROTEIN IAA17"/>
    <property type="match status" value="1"/>
</dbReference>
<evidence type="ECO:0000256" key="1">
    <source>
        <dbReference type="ARBA" id="ARBA00004123"/>
    </source>
</evidence>
<comment type="caution">
    <text evidence="11">The sequence shown here is derived from an EMBL/GenBank/DDBJ whole genome shotgun (WGS) entry which is preliminary data.</text>
</comment>
<sequence length="163" mass="18245">MRRKGNKSSSSSTESSSNDNHSSTVSSASSSQHSRLIRRNQQISTDLQLGLGSTHACPSREGLVQNDEHGKMATKLFVKVYMEGISIGRKLDLLALGGYHDLVKTLEFMFHTTIIWAEGEELHPENGHVLTYEDKEGDWMIVGDVPWEAFLSTVKRLKITRIE</sequence>
<dbReference type="GO" id="GO:0006355">
    <property type="term" value="P:regulation of DNA-templated transcription"/>
    <property type="evidence" value="ECO:0007669"/>
    <property type="project" value="InterPro"/>
</dbReference>
<dbReference type="InterPro" id="IPR033389">
    <property type="entry name" value="AUX/IAA_dom"/>
</dbReference>
<evidence type="ECO:0000256" key="2">
    <source>
        <dbReference type="ARBA" id="ARBA00006728"/>
    </source>
</evidence>
<evidence type="ECO:0000256" key="4">
    <source>
        <dbReference type="ARBA" id="ARBA00023015"/>
    </source>
</evidence>
<dbReference type="Pfam" id="PF02309">
    <property type="entry name" value="AUX_IAA"/>
    <property type="match status" value="1"/>
</dbReference>
<accession>A0AAV3QU17</accession>
<comment type="subcellular location">
    <subcellularLocation>
        <location evidence="1 8">Nucleus</location>
    </subcellularLocation>
</comment>
<dbReference type="InterPro" id="IPR003311">
    <property type="entry name" value="AUX_IAA"/>
</dbReference>
<evidence type="ECO:0000259" key="10">
    <source>
        <dbReference type="PROSITE" id="PS51745"/>
    </source>
</evidence>
<keyword evidence="6 8" id="KW-0539">Nucleus</keyword>
<dbReference type="InterPro" id="IPR053793">
    <property type="entry name" value="PB1-like"/>
</dbReference>
<evidence type="ECO:0000256" key="6">
    <source>
        <dbReference type="ARBA" id="ARBA00023242"/>
    </source>
</evidence>
<dbReference type="Proteomes" id="UP001454036">
    <property type="component" value="Unassembled WGS sequence"/>
</dbReference>
<gene>
    <name evidence="11" type="ORF">LIER_43793</name>
</gene>
<evidence type="ECO:0000313" key="12">
    <source>
        <dbReference type="Proteomes" id="UP001454036"/>
    </source>
</evidence>
<evidence type="ECO:0000256" key="7">
    <source>
        <dbReference type="ARBA" id="ARBA00023294"/>
    </source>
</evidence>
<evidence type="ECO:0000256" key="8">
    <source>
        <dbReference type="RuleBase" id="RU004549"/>
    </source>
</evidence>
<name>A0AAV3QU17_LITER</name>
<comment type="function">
    <text evidence="8">Aux/IAA proteins are short-lived transcriptional factors that function as repressors of early auxin response genes at low auxin concentrations.</text>
</comment>
<feature type="compositionally biased region" description="Low complexity" evidence="9">
    <location>
        <begin position="8"/>
        <end position="34"/>
    </location>
</feature>
<keyword evidence="3 8" id="KW-0678">Repressor</keyword>
<comment type="similarity">
    <text evidence="2 8">Belongs to the Aux/IAA family.</text>
</comment>
<feature type="region of interest" description="Disordered" evidence="9">
    <location>
        <begin position="1"/>
        <end position="36"/>
    </location>
</feature>
<comment type="subunit">
    <text evidence="8">Homodimers and heterodimers.</text>
</comment>
<dbReference type="PANTHER" id="PTHR31734:SF94">
    <property type="entry name" value="AUXIN-RESPONSIVE PROTEIN IAA30"/>
    <property type="match status" value="1"/>
</dbReference>
<dbReference type="AlphaFoldDB" id="A0AAV3QU17"/>
<dbReference type="Gene3D" id="3.10.20.90">
    <property type="entry name" value="Phosphatidylinositol 3-kinase Catalytic Subunit, Chain A, domain 1"/>
    <property type="match status" value="1"/>
</dbReference>
<dbReference type="SUPFAM" id="SSF54277">
    <property type="entry name" value="CAD &amp; PB1 domains"/>
    <property type="match status" value="1"/>
</dbReference>
<reference evidence="11 12" key="1">
    <citation type="submission" date="2024-01" db="EMBL/GenBank/DDBJ databases">
        <title>The complete chloroplast genome sequence of Lithospermum erythrorhizon: insights into the phylogenetic relationship among Boraginaceae species and the maternal lineages of purple gromwells.</title>
        <authorList>
            <person name="Okada T."/>
            <person name="Watanabe K."/>
        </authorList>
    </citation>
    <scope>NUCLEOTIDE SEQUENCE [LARGE SCALE GENOMIC DNA]</scope>
</reference>
<dbReference type="GO" id="GO:0009734">
    <property type="term" value="P:auxin-activated signaling pathway"/>
    <property type="evidence" value="ECO:0007669"/>
    <property type="project" value="UniProtKB-UniRule"/>
</dbReference>
<evidence type="ECO:0000313" key="11">
    <source>
        <dbReference type="EMBL" id="GAA0167602.1"/>
    </source>
</evidence>
<keyword evidence="4 8" id="KW-0805">Transcription regulation</keyword>
<evidence type="ECO:0000256" key="9">
    <source>
        <dbReference type="SAM" id="MobiDB-lite"/>
    </source>
</evidence>
<protein>
    <recommendedName>
        <fullName evidence="8">Auxin-responsive protein</fullName>
    </recommendedName>
</protein>
<dbReference type="EMBL" id="BAABME010038947">
    <property type="protein sequence ID" value="GAA0167602.1"/>
    <property type="molecule type" value="Genomic_DNA"/>
</dbReference>
<organism evidence="11 12">
    <name type="scientific">Lithospermum erythrorhizon</name>
    <name type="common">Purple gromwell</name>
    <name type="synonym">Lithospermum officinale var. erythrorhizon</name>
    <dbReference type="NCBI Taxonomy" id="34254"/>
    <lineage>
        <taxon>Eukaryota</taxon>
        <taxon>Viridiplantae</taxon>
        <taxon>Streptophyta</taxon>
        <taxon>Embryophyta</taxon>
        <taxon>Tracheophyta</taxon>
        <taxon>Spermatophyta</taxon>
        <taxon>Magnoliopsida</taxon>
        <taxon>eudicotyledons</taxon>
        <taxon>Gunneridae</taxon>
        <taxon>Pentapetalae</taxon>
        <taxon>asterids</taxon>
        <taxon>lamiids</taxon>
        <taxon>Boraginales</taxon>
        <taxon>Boraginaceae</taxon>
        <taxon>Boraginoideae</taxon>
        <taxon>Lithospermeae</taxon>
        <taxon>Lithospermum</taxon>
    </lineage>
</organism>
<keyword evidence="7 8" id="KW-0927">Auxin signaling pathway</keyword>
<feature type="domain" description="PB1" evidence="10">
    <location>
        <begin position="75"/>
        <end position="163"/>
    </location>
</feature>
<dbReference type="PROSITE" id="PS51745">
    <property type="entry name" value="PB1"/>
    <property type="match status" value="1"/>
</dbReference>
<proteinExistence type="inferred from homology"/>
<dbReference type="GO" id="GO:0005634">
    <property type="term" value="C:nucleus"/>
    <property type="evidence" value="ECO:0007669"/>
    <property type="project" value="UniProtKB-SubCell"/>
</dbReference>
<evidence type="ECO:0000256" key="5">
    <source>
        <dbReference type="ARBA" id="ARBA00023163"/>
    </source>
</evidence>
<evidence type="ECO:0000256" key="3">
    <source>
        <dbReference type="ARBA" id="ARBA00022491"/>
    </source>
</evidence>